<name>A0A3P8KLI0_9BACT</name>
<evidence type="ECO:0000313" key="6">
    <source>
        <dbReference type="Proteomes" id="UP000280036"/>
    </source>
</evidence>
<feature type="coiled-coil region" evidence="2">
    <location>
        <begin position="1797"/>
        <end position="1831"/>
    </location>
</feature>
<dbReference type="PANTHER" id="PTHR23160">
    <property type="entry name" value="SYNAPTONEMAL COMPLEX PROTEIN-RELATED"/>
    <property type="match status" value="1"/>
</dbReference>
<organism evidence="5 6">
    <name type="scientific">Mycoplasmopsis caviae</name>
    <dbReference type="NCBI Taxonomy" id="55603"/>
    <lineage>
        <taxon>Bacteria</taxon>
        <taxon>Bacillati</taxon>
        <taxon>Mycoplasmatota</taxon>
        <taxon>Mycoplasmoidales</taxon>
        <taxon>Metamycoplasmataceae</taxon>
        <taxon>Mycoplasmopsis</taxon>
    </lineage>
</organism>
<feature type="coiled-coil region" evidence="2">
    <location>
        <begin position="2055"/>
        <end position="2209"/>
    </location>
</feature>
<keyword evidence="1 2" id="KW-0175">Coiled coil</keyword>
<dbReference type="PANTHER" id="PTHR23160:SF19">
    <property type="entry name" value="MYOSIN HEAVY CHAIN-RELATED PROTEIN"/>
    <property type="match status" value="1"/>
</dbReference>
<feature type="coiled-coil region" evidence="2">
    <location>
        <begin position="235"/>
        <end position="269"/>
    </location>
</feature>
<keyword evidence="3" id="KW-0812">Transmembrane</keyword>
<feature type="coiled-coil region" evidence="2">
    <location>
        <begin position="1533"/>
        <end position="1560"/>
    </location>
</feature>
<dbReference type="Proteomes" id="UP000280036">
    <property type="component" value="Unassembled WGS sequence"/>
</dbReference>
<dbReference type="EMBL" id="CP101806">
    <property type="protein sequence ID" value="UUD35676.1"/>
    <property type="molecule type" value="Genomic_DNA"/>
</dbReference>
<feature type="coiled-coil region" evidence="2">
    <location>
        <begin position="1219"/>
        <end position="1246"/>
    </location>
</feature>
<evidence type="ECO:0000256" key="2">
    <source>
        <dbReference type="SAM" id="Coils"/>
    </source>
</evidence>
<gene>
    <name evidence="5" type="ORF">NCTC10126_00055</name>
    <name evidence="4" type="ORF">NPA07_02270</name>
</gene>
<evidence type="ECO:0000313" key="5">
    <source>
        <dbReference type="EMBL" id="VDR41578.1"/>
    </source>
</evidence>
<keyword evidence="3" id="KW-1133">Transmembrane helix</keyword>
<reference evidence="4" key="2">
    <citation type="submission" date="2022-07" db="EMBL/GenBank/DDBJ databases">
        <title>Complete genome of Mycoplasma caviae type strain G122.</title>
        <authorList>
            <person name="Spergser J."/>
        </authorList>
    </citation>
    <scope>NUCLEOTIDE SEQUENCE</scope>
    <source>
        <strain evidence="4">G122</strain>
    </source>
</reference>
<feature type="coiled-coil region" evidence="2">
    <location>
        <begin position="1074"/>
        <end position="1149"/>
    </location>
</feature>
<evidence type="ECO:0000256" key="1">
    <source>
        <dbReference type="ARBA" id="ARBA00023054"/>
    </source>
</evidence>
<evidence type="ECO:0000256" key="3">
    <source>
        <dbReference type="SAM" id="Phobius"/>
    </source>
</evidence>
<feature type="transmembrane region" description="Helical" evidence="3">
    <location>
        <begin position="12"/>
        <end position="32"/>
    </location>
</feature>
<dbReference type="Proteomes" id="UP001058569">
    <property type="component" value="Chromosome"/>
</dbReference>
<feature type="coiled-coil region" evidence="2">
    <location>
        <begin position="1964"/>
        <end position="2013"/>
    </location>
</feature>
<feature type="coiled-coil region" evidence="2">
    <location>
        <begin position="474"/>
        <end position="501"/>
    </location>
</feature>
<sequence length="3224" mass="370002">MSTRSVKAKKVLGWAIATAALTGSILLTIIAIKAQNTKKTSDEQFLNSLKIEGKDVEKIYASEAKVTNVKYDTNSDYEINVLPLEGSNDFTSTAYYKIEVTNKKTGKMLSRIVPVTGFKKFEEEKIIVKGSRQFDSKRKMMAYLDAIPKNNPNELRKFIEREKHFIFTKVPSSLSVSFKEYLVAQSNNQEIVRVTFVLNGLVSNDTFANNTIKQAKKSFNNQEKVFEFKLSDLVNQSTTNTEEQARQRLNELREKYILLKNETTDAKNEALVPFIDKYENTLTSITTHIAEIDAILNDTTKSALDNYEQLGEKYEADLLAKNKIDLEQDINKTEALKDKYAGEVAYQTPINETVEKINEAKAKLSSNNIHEIISEKEKINEAKTSLTEALTNILKSEQRKAQNATFNSSEYDYLIADIKSRRATPDSSLSEADILTKIEKLEQLLKSSQTIDTIKPSEISTASNSLSSDLIVYKTALETKYNALKEQAKKLSFEKDSIENIINYHSNKIDDTTTSKENVQAQIDLFKAILNNPGFEAKYNDLEKDKNKHKATFEGNLTKANELIEILDEGLSYYTDSKNKLEEVKAKVLEFVNQFSAKTTSIGTKVINSSLIDLNTYVEGQKTAITTAREGSYRTIASSIKSKYENTEIYKEYIASNLTALTNASTIEIDACYQLINKLYEFDLNLSKKNPTYGTNVKWDLKFAEEYANEFLAKQNADFTNYFLLDDHYNEALNIILKANNVINAIHEKHAKSMDDKQENIYRVFYEKILAIYKQQIKEANKFVADNLADAKTRREEAKNNFSQNLTKAEALMTMITEDGYTSVDQFYKAFESAINEAKALELDKAKLNQIREQAKKIEEATKLATESYKNSLLDKASLYKAIIERKYAEVSSAELVDIYPQTKQLIETYLTEINTELNKQSHEINDLRALVKKLTEFNDKYDETSKKEFDEFSKKFEEEFKKLEKNKKDYKKEEVSKLGKGKYQDSELPLDDFFGANSTYEEANKYVTASTHKDQYAVSNTKALLVKIKKSLTDIETKVSTYESNWDLAKTTLEATVAKIEKYINEHPSASNIDDLKTTLQEVKSEIDATKIEEVNLTKLKELNEKLNTKYQNYLSTADVLSASIEKLKSAIEKVENHIKERKNLDNIDDSYYTNLMSNNKIQYKDKATSTESEKSLQEVLDAMKALLTSSDKEAIEHNTTYADTLISKIEEIRTQNLVSVQNEIKTKLEEYNTLKQELATLDSKIYYEAQINSLEANTTAHSDADAISKLSKDDLKKKSQKEVSDVKEKISQLYQSLKQVKDDRETVVERAKIESTNNITKIKVLNEELEILGLNSTTYPNFNTEVLPIKNATTEKNNEILSAISSKSNQEITTAINEAEAAIKALEEWIKNYKTKVKQELYENIAKIKKLGKYIQDNSTNLTLPTDYTSKLNKIENNVSSDNLEQLKLGLTTSRELIKQLEDLIKAKTQEISAKAKTLSEEIETEKAEDDSWMSPAQKEEIKQLYEASKELFSSIKEAGTSPEHTKGQGVDQVSRKITEAQAKLEEIKRKKEEFKNSRTSSISELTDLMNKLLQEAKTLPTDHPNYVDAAHSSITSIINYHTNTFSKIDQAQWETKTSAEIEAIKGTILSYQTNLNNYKDEVATKYRTDLKNAIDTANNKVTSITQKNNDKDGVNQSSNYDTAINTYKNQNLDQYQKLVDDNNKDLSALKDALTSVKNSNELGKTTVNQVNTEKSKQISDEVKKYRDKLTEIQASSIYADLYTEITTVMHKEFIAELDTIIAKYSNDLDTEKDLKEFRTDYEKIQSKLTELNNKFEEHKTQRETLLNELATNYTKIVEYAAYLDADIKLPLTKQLVSDAQNDLDAHFKKMTLTMLKEQKSASGQYTKVINEISKYDSDLTAKLEEIIAEVKKTEWEKIKEVLTNNPEFSTEKAEYDALLTTELLNKANSGVQELKSILPHLKTAEDKLSSINELKAKLLEKINKKFNEKIDELKNTYNDTKTKLEEKITNTKYADIKAELEKIRDDNNSIGTAITNKIDSTLNNDESNAYKVRVTNDNNEKTVEELDKLIQQAKKMKQDYESKIVAYETEWNSKKEEVVNLAKEIEDQVKSLEEKKKTSSLNSDEEKALKIYKDAKEEYDNNTKNVIDTKSKTDLEETIKKLKEAKEKAKEALKNASVSIQAVVDLNELKSKLEIDKTKLESYSTQSDEFKKAIGNNLSNFKNYLTTAISEIDTLKNSINSNGLTTENQTKLTELKNKYSSTPEKDKKVFEFIESKLFAYNDLFNWHQINLTKVSNTKLKQKLDSKYNEFKTEISNFTLQNVKDSNVDIDDLTTKHKAIVDKWTIDAELTKVSKYLKYVEVAAKFESLIMTIEKSYNNQVGGYGEVAAYKQFKAEVQQLNAGNISIEQLLNNYESKKQEKLTNGNVPENADWYQGEIKRIEEISADNNKKINDKLIEIDKANIEKLKEFVKELEALKTIYSNSSIKFTSSNLTSITNKINSINETINKNEKAFKTEELVKSKDQTIKDKTLLAYFEFRTQTTSKYNELNALSSNELVAEVMKWLLDNDPKENIVVNKYVIDKLNELKNTKYSQSSFDNKFNPNPQSVEIEKVKELVKYLEDLAKDYKDIKEEIEKGKFEELKKLIEFYYEARYKVEMVKTKNFKEYKLFIENSGKGSLKAINEIKNSIDTKDKKYQDLLDKYFYEKLNTSNTARENSLLVDNYNKYFIDANGNLLGQISHSSEEDKINKYRAYANIETIYKHADTFGNVALARYIKHSGIMNTLFYDLGKDASGSRFRTATNKATWDDQKFLGYDMSLDENMLAYNKTNHNYNNGYRTIMIVGGFAKYVSDHLNDKNAIFSSSDNSQLWSYIFDAKTQTLDFTALNYVKEFTANSSNIKVAKYVFDWNRGEGISDKAKVAKFNKDDAITKELSYSGVAKFGELFNFNKVIIPDGELFAQQVVIPLLRDETKFPEAKGQKTTIILPSTDFRYSYRMQMLYSYYKDEKYVSYIPSPGYAYDKRYKSQHIEFVAENMQFMADTLYSENNHMWYNITRNKGILHQYYFPIFKYHFSKNNNNNYVDMMSTLKYVLESKYSRANNSPYTYCLNIDSFDVYKKHVITRDAKTKYESLIYYINSRMSSANNKEEGAKTIVKEINNSLNTINNSPNTCWSGKANETGKTDDQKPHITFSIAIFDDKNKYDYYKTRTSNYRFYLNDTKADI</sequence>
<keyword evidence="3" id="KW-0472">Membrane</keyword>
<feature type="coiled-coil region" evidence="2">
    <location>
        <begin position="831"/>
        <end position="868"/>
    </location>
</feature>
<evidence type="ECO:0000313" key="7">
    <source>
        <dbReference type="Proteomes" id="UP001058569"/>
    </source>
</evidence>
<dbReference type="RefSeq" id="WP_126117870.1">
    <property type="nucleotide sequence ID" value="NZ_CP101806.1"/>
</dbReference>
<feature type="coiled-coil region" evidence="2">
    <location>
        <begin position="911"/>
        <end position="974"/>
    </location>
</feature>
<dbReference type="EMBL" id="UZVY01000001">
    <property type="protein sequence ID" value="VDR41578.1"/>
    <property type="molecule type" value="Genomic_DNA"/>
</dbReference>
<reference evidence="5 6" key="1">
    <citation type="submission" date="2018-12" db="EMBL/GenBank/DDBJ databases">
        <authorList>
            <consortium name="Pathogen Informatics"/>
        </authorList>
    </citation>
    <scope>NUCLEOTIDE SEQUENCE [LARGE SCALE GENOMIC DNA]</scope>
    <source>
        <strain evidence="5 6">NCTC10126</strain>
    </source>
</reference>
<dbReference type="OrthoDB" id="9760371at2"/>
<evidence type="ECO:0000313" key="4">
    <source>
        <dbReference type="EMBL" id="UUD35676.1"/>
    </source>
</evidence>
<proteinExistence type="predicted"/>
<accession>A0A3P8KLI0</accession>
<protein>
    <submittedName>
        <fullName evidence="5">Uncharacterized protein</fullName>
    </submittedName>
</protein>
<keyword evidence="7" id="KW-1185">Reference proteome</keyword>
<feature type="coiled-coil region" evidence="2">
    <location>
        <begin position="2615"/>
        <end position="2642"/>
    </location>
</feature>
<feature type="coiled-coil region" evidence="2">
    <location>
        <begin position="1446"/>
        <end position="1491"/>
    </location>
</feature>